<dbReference type="EMBL" id="LRDC01000001">
    <property type="protein sequence ID" value="KVX03590.1"/>
    <property type="molecule type" value="Genomic_DNA"/>
</dbReference>
<dbReference type="RefSeq" id="WP_059744297.1">
    <property type="nucleotide sequence ID" value="NZ_JBBMQR010000014.1"/>
</dbReference>
<reference evidence="1 2" key="1">
    <citation type="submission" date="2016-01" db="EMBL/GenBank/DDBJ databases">
        <title>Draft genome of the antarctic isolate Shewanella frigidimarina Ag06-30.</title>
        <authorList>
            <person name="Parmeciano Di Noto G."/>
            <person name="Vazquez S."/>
            <person name="Mac Cormack W."/>
            <person name="Iriarte A."/>
            <person name="Quiroga C."/>
        </authorList>
    </citation>
    <scope>NUCLEOTIDE SEQUENCE [LARGE SCALE GENOMIC DNA]</scope>
    <source>
        <strain evidence="1 2">Ag06-30</strain>
    </source>
</reference>
<accession>A0A125BF20</accession>
<organism evidence="1">
    <name type="scientific">Shewanella frigidimarina</name>
    <dbReference type="NCBI Taxonomy" id="56812"/>
    <lineage>
        <taxon>Bacteria</taxon>
        <taxon>Pseudomonadati</taxon>
        <taxon>Pseudomonadota</taxon>
        <taxon>Gammaproteobacteria</taxon>
        <taxon>Alteromonadales</taxon>
        <taxon>Shewanellaceae</taxon>
        <taxon>Shewanella</taxon>
    </lineage>
</organism>
<dbReference type="AlphaFoldDB" id="A0A125BF20"/>
<evidence type="ECO:0000313" key="1">
    <source>
        <dbReference type="EMBL" id="KVX03590.1"/>
    </source>
</evidence>
<gene>
    <name evidence="1" type="ORF">AWJ07_03270</name>
</gene>
<evidence type="ECO:0000313" key="2">
    <source>
        <dbReference type="Proteomes" id="UP000055702"/>
    </source>
</evidence>
<protein>
    <submittedName>
        <fullName evidence="1">Cytoplasmic protein</fullName>
    </submittedName>
</protein>
<sequence>MTAITHIYNYTVRCPHYKENEQAATWLNHIEVNQSCEIALDRITKWHNLSGTKSFELDDFVVRKADNEEAYFAMQSSRLKHDGHALVTFKIFLDNCCQDASPNQIMEHLIDDYQQRIAKVE</sequence>
<proteinExistence type="predicted"/>
<comment type="caution">
    <text evidence="1">The sequence shown here is derived from an EMBL/GenBank/DDBJ whole genome shotgun (WGS) entry which is preliminary data.</text>
</comment>
<dbReference type="Proteomes" id="UP000055702">
    <property type="component" value="Unassembled WGS sequence"/>
</dbReference>
<name>A0A125BF20_SHEFR</name>